<feature type="compositionally biased region" description="Polar residues" evidence="7">
    <location>
        <begin position="254"/>
        <end position="270"/>
    </location>
</feature>
<keyword evidence="5" id="KW-0539">Nucleus</keyword>
<protein>
    <recommendedName>
        <fullName evidence="3">Arginine/serine-rich protein 1</fullName>
    </recommendedName>
</protein>
<evidence type="ECO:0000256" key="2">
    <source>
        <dbReference type="ARBA" id="ARBA00009534"/>
    </source>
</evidence>
<feature type="compositionally biased region" description="Low complexity" evidence="7">
    <location>
        <begin position="66"/>
        <end position="78"/>
    </location>
</feature>
<feature type="region of interest" description="Disordered" evidence="7">
    <location>
        <begin position="220"/>
        <end position="315"/>
    </location>
</feature>
<keyword evidence="4" id="KW-0597">Phosphoprotein</keyword>
<evidence type="ECO:0000313" key="8">
    <source>
        <dbReference type="Ensembl" id="ENSHBUP00000018393.1"/>
    </source>
</evidence>
<dbReference type="GeneTree" id="ENSGT00730000112145"/>
<feature type="region of interest" description="Disordered" evidence="7">
    <location>
        <begin position="1"/>
        <end position="184"/>
    </location>
</feature>
<dbReference type="Pfam" id="PF17069">
    <property type="entry name" value="RSRP"/>
    <property type="match status" value="1"/>
</dbReference>
<sequence>MAKGTGSHSEMARARQSDGLNVIFDQKSPRSSRSYSISRSVSRSSYDSSHSSGSYRGRDRRRRYYRSSSSSSSSSSRSRSSRSRSRSYPRCHRRSSRCRCDDHSRRSRGRSSHSPPRCYRAHTRSFSRSPARCSHRRRYRSPSRSRSISRSRSSFRRSRGRVSQYRCRFSQSSSRSRSRSVGRSVSLSLCDKRELLEAAKANAMKILGVEKLELPESVKPILSEPEREPKKRVRHGSEKTAAQGTQEEPDDVSSPRSSQKGKIAFSINNSVAKPTAAAPPTAKVTPRVDSVERRKPYGQWIPVRSGQSSSARKHT</sequence>
<feature type="compositionally biased region" description="Basic residues" evidence="7">
    <location>
        <begin position="133"/>
        <end position="160"/>
    </location>
</feature>
<dbReference type="PANTHER" id="PTHR47622:SF1">
    <property type="entry name" value="ARGININE_SERINE-RICH PROTEIN 1"/>
    <property type="match status" value="1"/>
</dbReference>
<comment type="subcellular location">
    <subcellularLocation>
        <location evidence="1">Nucleus</location>
    </subcellularLocation>
</comment>
<name>A0A3Q2W009_HAPBU</name>
<dbReference type="GeneID" id="102294528"/>
<evidence type="ECO:0000256" key="1">
    <source>
        <dbReference type="ARBA" id="ARBA00004123"/>
    </source>
</evidence>
<accession>A0A3Q2W009</accession>
<organism evidence="8 9">
    <name type="scientific">Haplochromis burtoni</name>
    <name type="common">Burton's mouthbrooder</name>
    <name type="synonym">Chromis burtoni</name>
    <dbReference type="NCBI Taxonomy" id="8153"/>
    <lineage>
        <taxon>Eukaryota</taxon>
        <taxon>Metazoa</taxon>
        <taxon>Chordata</taxon>
        <taxon>Craniata</taxon>
        <taxon>Vertebrata</taxon>
        <taxon>Euteleostomi</taxon>
        <taxon>Actinopterygii</taxon>
        <taxon>Neopterygii</taxon>
        <taxon>Teleostei</taxon>
        <taxon>Neoteleostei</taxon>
        <taxon>Acanthomorphata</taxon>
        <taxon>Ovalentaria</taxon>
        <taxon>Cichlomorphae</taxon>
        <taxon>Cichliformes</taxon>
        <taxon>Cichlidae</taxon>
        <taxon>African cichlids</taxon>
        <taxon>Pseudocrenilabrinae</taxon>
        <taxon>Haplochromini</taxon>
        <taxon>Haplochromis</taxon>
    </lineage>
</organism>
<dbReference type="InterPro" id="IPR029656">
    <property type="entry name" value="RSRP1"/>
</dbReference>
<keyword evidence="9" id="KW-1185">Reference proteome</keyword>
<dbReference type="STRING" id="8153.ENSHBUP00000018393"/>
<comment type="similarity">
    <text evidence="2">Belongs to the RSRP family.</text>
</comment>
<reference evidence="8" key="1">
    <citation type="submission" date="2025-08" db="UniProtKB">
        <authorList>
            <consortium name="Ensembl"/>
        </authorList>
    </citation>
    <scope>IDENTIFICATION</scope>
</reference>
<feature type="compositionally biased region" description="Low complexity" evidence="7">
    <location>
        <begin position="29"/>
        <end position="55"/>
    </location>
</feature>
<feature type="compositionally biased region" description="Low complexity" evidence="7">
    <location>
        <begin position="271"/>
        <end position="285"/>
    </location>
</feature>
<evidence type="ECO:0000313" key="9">
    <source>
        <dbReference type="Proteomes" id="UP000264840"/>
    </source>
</evidence>
<dbReference type="PANTHER" id="PTHR47622">
    <property type="entry name" value="ARGININE/SERINE-RICH PROTEIN 1"/>
    <property type="match status" value="1"/>
</dbReference>
<dbReference type="RefSeq" id="XP_005922362.1">
    <property type="nucleotide sequence ID" value="XM_005922300.2"/>
</dbReference>
<proteinExistence type="inferred from homology"/>
<feature type="compositionally biased region" description="Polar residues" evidence="7">
    <location>
        <begin position="305"/>
        <end position="315"/>
    </location>
</feature>
<evidence type="ECO:0000256" key="7">
    <source>
        <dbReference type="SAM" id="MobiDB-lite"/>
    </source>
</evidence>
<comment type="function">
    <text evidence="6">Probably acts as a spliceosomal factor that contributes to spliceosome assembly and regulates the isoform switching of proteins such as PARP6.</text>
</comment>
<evidence type="ECO:0000256" key="4">
    <source>
        <dbReference type="ARBA" id="ARBA00022553"/>
    </source>
</evidence>
<dbReference type="OrthoDB" id="9950396at2759"/>
<feature type="compositionally biased region" description="Basic residues" evidence="7">
    <location>
        <begin position="79"/>
        <end position="97"/>
    </location>
</feature>
<evidence type="ECO:0000256" key="6">
    <source>
        <dbReference type="ARBA" id="ARBA00034666"/>
    </source>
</evidence>
<dbReference type="GO" id="GO:0005634">
    <property type="term" value="C:nucleus"/>
    <property type="evidence" value="ECO:0007669"/>
    <property type="project" value="UniProtKB-SubCell"/>
</dbReference>
<dbReference type="RefSeq" id="XP_005922363.1">
    <property type="nucleotide sequence ID" value="XM_005922301.3"/>
</dbReference>
<dbReference type="OMA" id="YGQWIPV"/>
<evidence type="ECO:0000256" key="3">
    <source>
        <dbReference type="ARBA" id="ARBA00018147"/>
    </source>
</evidence>
<dbReference type="Proteomes" id="UP000264840">
    <property type="component" value="Unplaced"/>
</dbReference>
<feature type="compositionally biased region" description="Low complexity" evidence="7">
    <location>
        <begin position="161"/>
        <end position="184"/>
    </location>
</feature>
<evidence type="ECO:0000256" key="5">
    <source>
        <dbReference type="ARBA" id="ARBA00023242"/>
    </source>
</evidence>
<dbReference type="AlphaFoldDB" id="A0A3Q2W009"/>
<reference evidence="8" key="2">
    <citation type="submission" date="2025-09" db="UniProtKB">
        <authorList>
            <consortium name="Ensembl"/>
        </authorList>
    </citation>
    <scope>IDENTIFICATION</scope>
</reference>
<dbReference type="Ensembl" id="ENSHBUT00000027471.1">
    <property type="protein sequence ID" value="ENSHBUP00000018393.1"/>
    <property type="gene ID" value="ENSHBUG00000020488.1"/>
</dbReference>
<dbReference type="CTD" id="57035"/>